<evidence type="ECO:0000259" key="2">
    <source>
        <dbReference type="Pfam" id="PF02627"/>
    </source>
</evidence>
<name>A0A7W9LCS8_9ACTN</name>
<dbReference type="InterPro" id="IPR029032">
    <property type="entry name" value="AhpD-like"/>
</dbReference>
<protein>
    <submittedName>
        <fullName evidence="3">AhpD family alkylhydroperoxidase</fullName>
    </submittedName>
</protein>
<proteinExistence type="predicted"/>
<dbReference type="SUPFAM" id="SSF69118">
    <property type="entry name" value="AhpD-like"/>
    <property type="match status" value="1"/>
</dbReference>
<dbReference type="GO" id="GO:0051920">
    <property type="term" value="F:peroxiredoxin activity"/>
    <property type="evidence" value="ECO:0007669"/>
    <property type="project" value="InterPro"/>
</dbReference>
<dbReference type="InterPro" id="IPR003779">
    <property type="entry name" value="CMD-like"/>
</dbReference>
<feature type="domain" description="Carboxymuconolactone decarboxylase-like" evidence="2">
    <location>
        <begin position="45"/>
        <end position="114"/>
    </location>
</feature>
<comment type="caution">
    <text evidence="3">The sequence shown here is derived from an EMBL/GenBank/DDBJ whole genome shotgun (WGS) entry which is preliminary data.</text>
</comment>
<dbReference type="Pfam" id="PF02627">
    <property type="entry name" value="CMD"/>
    <property type="match status" value="1"/>
</dbReference>
<feature type="region of interest" description="Disordered" evidence="1">
    <location>
        <begin position="1"/>
        <end position="24"/>
    </location>
</feature>
<accession>A0A7W9LCS8</accession>
<gene>
    <name evidence="3" type="ORF">HD596_005837</name>
</gene>
<keyword evidence="3" id="KW-0560">Oxidoreductase</keyword>
<dbReference type="AlphaFoldDB" id="A0A7W9LCS8"/>
<evidence type="ECO:0000313" key="3">
    <source>
        <dbReference type="EMBL" id="MBB5779081.1"/>
    </source>
</evidence>
<keyword evidence="3" id="KW-0575">Peroxidase</keyword>
<dbReference type="EMBL" id="JACHMB010000001">
    <property type="protein sequence ID" value="MBB5779081.1"/>
    <property type="molecule type" value="Genomic_DNA"/>
</dbReference>
<keyword evidence="4" id="KW-1185">Reference proteome</keyword>
<dbReference type="RefSeq" id="WP_185072444.1">
    <property type="nucleotide sequence ID" value="NZ_JACHMB010000001.1"/>
</dbReference>
<evidence type="ECO:0000256" key="1">
    <source>
        <dbReference type="SAM" id="MobiDB-lite"/>
    </source>
</evidence>
<dbReference type="Proteomes" id="UP000579153">
    <property type="component" value="Unassembled WGS sequence"/>
</dbReference>
<organism evidence="3 4">
    <name type="scientific">Nonomuraea jabiensis</name>
    <dbReference type="NCBI Taxonomy" id="882448"/>
    <lineage>
        <taxon>Bacteria</taxon>
        <taxon>Bacillati</taxon>
        <taxon>Actinomycetota</taxon>
        <taxon>Actinomycetes</taxon>
        <taxon>Streptosporangiales</taxon>
        <taxon>Streptosporangiaceae</taxon>
        <taxon>Nonomuraea</taxon>
    </lineage>
</organism>
<sequence>MSGSTGPQADATRHPREHLTVTPSPEAFRRARADGNERLRGSGSLFESFFALDGAAYAPGALPVSVKELLGLVVSVMKDCEECVYYHLERCGEERVARDQVLEALQIALIGGGSVTIPLLRRAVSYMEKLPNLGDGKA</sequence>
<evidence type="ECO:0000313" key="4">
    <source>
        <dbReference type="Proteomes" id="UP000579153"/>
    </source>
</evidence>
<reference evidence="3 4" key="1">
    <citation type="submission" date="2020-08" db="EMBL/GenBank/DDBJ databases">
        <title>Sequencing the genomes of 1000 actinobacteria strains.</title>
        <authorList>
            <person name="Klenk H.-P."/>
        </authorList>
    </citation>
    <scope>NUCLEOTIDE SEQUENCE [LARGE SCALE GENOMIC DNA]</scope>
    <source>
        <strain evidence="3 4">DSM 45507</strain>
    </source>
</reference>
<dbReference type="Gene3D" id="1.20.1290.10">
    <property type="entry name" value="AhpD-like"/>
    <property type="match status" value="1"/>
</dbReference>